<dbReference type="PROSITE" id="PS51502">
    <property type="entry name" value="S_R_A_B_BARREL"/>
    <property type="match status" value="1"/>
</dbReference>
<dbReference type="InterPro" id="IPR013097">
    <property type="entry name" value="Dabb"/>
</dbReference>
<evidence type="ECO:0000313" key="3">
    <source>
        <dbReference type="Proteomes" id="UP000325161"/>
    </source>
</evidence>
<evidence type="ECO:0000313" key="2">
    <source>
        <dbReference type="EMBL" id="QEI09414.1"/>
    </source>
</evidence>
<dbReference type="Proteomes" id="UP000325161">
    <property type="component" value="Chromosome"/>
</dbReference>
<name>A0A5C0B5K6_9BURK</name>
<dbReference type="EMBL" id="CP043046">
    <property type="protein sequence ID" value="QEI09414.1"/>
    <property type="molecule type" value="Genomic_DNA"/>
</dbReference>
<organism evidence="2 3">
    <name type="scientific">Pigmentiphaga aceris</name>
    <dbReference type="NCBI Taxonomy" id="1940612"/>
    <lineage>
        <taxon>Bacteria</taxon>
        <taxon>Pseudomonadati</taxon>
        <taxon>Pseudomonadota</taxon>
        <taxon>Betaproteobacteria</taxon>
        <taxon>Burkholderiales</taxon>
        <taxon>Alcaligenaceae</taxon>
        <taxon>Pigmentiphaga</taxon>
    </lineage>
</organism>
<dbReference type="RefSeq" id="WP_148819531.1">
    <property type="nucleotide sequence ID" value="NZ_CP043046.1"/>
</dbReference>
<keyword evidence="3" id="KW-1185">Reference proteome</keyword>
<proteinExistence type="predicted"/>
<dbReference type="Gene3D" id="3.30.70.100">
    <property type="match status" value="1"/>
</dbReference>
<dbReference type="SMART" id="SM00886">
    <property type="entry name" value="Dabb"/>
    <property type="match status" value="1"/>
</dbReference>
<sequence length="102" mass="11293">MYLHIVMMKFDPAPDPAFIAQVQAHCQRVREECGGLVSYDFRTNEASRSDGLDYATVSLFTDAAAHDAYQVSAAHVAMKADMLPRIQRLAVFDGTLESALKQ</sequence>
<protein>
    <submittedName>
        <fullName evidence="2">Dabb family protein</fullName>
    </submittedName>
</protein>
<dbReference type="Pfam" id="PF07876">
    <property type="entry name" value="Dabb"/>
    <property type="match status" value="1"/>
</dbReference>
<dbReference type="KEGG" id="pacr:FXN63_18080"/>
<dbReference type="OrthoDB" id="8664291at2"/>
<evidence type="ECO:0000259" key="1">
    <source>
        <dbReference type="PROSITE" id="PS51502"/>
    </source>
</evidence>
<dbReference type="AlphaFoldDB" id="A0A5C0B5K6"/>
<dbReference type="SUPFAM" id="SSF54909">
    <property type="entry name" value="Dimeric alpha+beta barrel"/>
    <property type="match status" value="1"/>
</dbReference>
<feature type="domain" description="Stress-response A/B barrel" evidence="1">
    <location>
        <begin position="2"/>
        <end position="94"/>
    </location>
</feature>
<accession>A0A5C0B5K6</accession>
<reference evidence="2 3" key="1">
    <citation type="submission" date="2019-08" db="EMBL/GenBank/DDBJ databases">
        <title>Amphibian skin-associated Pigmentiphaga: genome sequence and occurrence across geography and hosts.</title>
        <authorList>
            <person name="Bletz M.C."/>
            <person name="Bunk B."/>
            <person name="Sproeer C."/>
            <person name="Biwer P."/>
            <person name="Reiter S."/>
            <person name="Rabemananjara F.C.E."/>
            <person name="Schulz S."/>
            <person name="Overmann J."/>
            <person name="Vences M."/>
        </authorList>
    </citation>
    <scope>NUCLEOTIDE SEQUENCE [LARGE SCALE GENOMIC DNA]</scope>
    <source>
        <strain evidence="2 3">Mada1488</strain>
    </source>
</reference>
<gene>
    <name evidence="2" type="ORF">FXN63_18080</name>
</gene>
<dbReference type="InterPro" id="IPR011008">
    <property type="entry name" value="Dimeric_a/b-barrel"/>
</dbReference>